<reference evidence="18" key="1">
    <citation type="submission" date="2020-11" db="EMBL/GenBank/DDBJ databases">
        <title>Gallus gallus (Chicken) genome, bGalGal1, GRCg7b, maternal haplotype autosomes + Z &amp; W.</title>
        <authorList>
            <person name="Warren W."/>
            <person name="Formenti G."/>
            <person name="Fedrigo O."/>
            <person name="Haase B."/>
            <person name="Mountcastle J."/>
            <person name="Balacco J."/>
            <person name="Tracey A."/>
            <person name="Schneider V."/>
            <person name="Okimoto R."/>
            <person name="Cheng H."/>
            <person name="Hawken R."/>
            <person name="Howe K."/>
            <person name="Jarvis E.D."/>
        </authorList>
    </citation>
    <scope>NUCLEOTIDE SEQUENCE [LARGE SCALE GENOMIC DNA]</scope>
    <source>
        <strain evidence="18">Broiler</strain>
    </source>
</reference>
<dbReference type="GO" id="GO:0045202">
    <property type="term" value="C:synapse"/>
    <property type="evidence" value="ECO:0000318"/>
    <property type="project" value="GO_Central"/>
</dbReference>
<dbReference type="GO" id="GO:0030507">
    <property type="term" value="F:spectrin binding"/>
    <property type="evidence" value="ECO:0007669"/>
    <property type="project" value="Ensembl"/>
</dbReference>
<evidence type="ECO:0000256" key="1">
    <source>
        <dbReference type="ARBA" id="ARBA00004212"/>
    </source>
</evidence>
<keyword evidence="10" id="KW-0968">Cytoplasmic vesicle</keyword>
<feature type="chain" id="PRO_5036494985" evidence="15">
    <location>
        <begin position="29"/>
        <end position="946"/>
    </location>
</feature>
<organism evidence="18 19">
    <name type="scientific">Gallus gallus</name>
    <name type="common">Chicken</name>
    <dbReference type="NCBI Taxonomy" id="9031"/>
    <lineage>
        <taxon>Eukaryota</taxon>
        <taxon>Metazoa</taxon>
        <taxon>Chordata</taxon>
        <taxon>Craniata</taxon>
        <taxon>Vertebrata</taxon>
        <taxon>Euteleostomi</taxon>
        <taxon>Archelosauria</taxon>
        <taxon>Archosauria</taxon>
        <taxon>Dinosauria</taxon>
        <taxon>Saurischia</taxon>
        <taxon>Theropoda</taxon>
        <taxon>Coelurosauria</taxon>
        <taxon>Aves</taxon>
        <taxon>Neognathae</taxon>
        <taxon>Galloanserae</taxon>
        <taxon>Galliformes</taxon>
        <taxon>Phasianidae</taxon>
        <taxon>Phasianinae</taxon>
        <taxon>Gallus</taxon>
    </lineage>
</organism>
<keyword evidence="5 14" id="KW-1133">Transmembrane helix</keyword>
<evidence type="ECO:0000259" key="16">
    <source>
        <dbReference type="PROSITE" id="PS50055"/>
    </source>
</evidence>
<dbReference type="OrthoDB" id="9880441at2759"/>
<dbReference type="GO" id="GO:0045944">
    <property type="term" value="P:positive regulation of transcription by RNA polymerase II"/>
    <property type="evidence" value="ECO:0007669"/>
    <property type="project" value="Ensembl"/>
</dbReference>
<dbReference type="PROSITE" id="PS50055">
    <property type="entry name" value="TYR_PHOSPHATASE_PTP"/>
    <property type="match status" value="1"/>
</dbReference>
<dbReference type="PANTHER" id="PTHR46106">
    <property type="entry name" value="IA-2 PROTEIN TYROSINE PHOSPHATASE, ISOFORM C"/>
    <property type="match status" value="1"/>
</dbReference>
<feature type="region of interest" description="Disordered" evidence="13">
    <location>
        <begin position="335"/>
        <end position="436"/>
    </location>
</feature>
<dbReference type="InterPro" id="IPR033522">
    <property type="entry name" value="IA-2/IA-2_beta"/>
</dbReference>
<dbReference type="PRINTS" id="PR00700">
    <property type="entry name" value="PRTYPHPHTASE"/>
</dbReference>
<keyword evidence="4 15" id="KW-0732">Signal</keyword>
<dbReference type="AlphaFoldDB" id="A0A8V0ZC67"/>
<dbReference type="InterPro" id="IPR029021">
    <property type="entry name" value="Prot-tyrosine_phosphatase-like"/>
</dbReference>
<evidence type="ECO:0000256" key="2">
    <source>
        <dbReference type="ARBA" id="ARBA00022553"/>
    </source>
</evidence>
<dbReference type="GO" id="GO:0030141">
    <property type="term" value="C:secretory granule"/>
    <property type="evidence" value="ECO:0000318"/>
    <property type="project" value="GO_Central"/>
</dbReference>
<evidence type="ECO:0000256" key="15">
    <source>
        <dbReference type="SAM" id="SignalP"/>
    </source>
</evidence>
<keyword evidence="8" id="KW-0675">Receptor</keyword>
<feature type="transmembrane region" description="Helical" evidence="14">
    <location>
        <begin position="542"/>
        <end position="565"/>
    </location>
</feature>
<evidence type="ECO:0000313" key="19">
    <source>
        <dbReference type="Proteomes" id="UP000000539"/>
    </source>
</evidence>
<evidence type="ECO:0000256" key="4">
    <source>
        <dbReference type="ARBA" id="ARBA00022729"/>
    </source>
</evidence>
<name>A0A8V0ZC67_CHICK</name>
<dbReference type="InterPro" id="IPR038112">
    <property type="entry name" value="Receptor_IA-2_ectodomain_sf"/>
</dbReference>
<evidence type="ECO:0000256" key="11">
    <source>
        <dbReference type="ARBA" id="ARBA00025723"/>
    </source>
</evidence>
<comment type="subcellular location">
    <subcellularLocation>
        <location evidence="1">Cytoplasmic vesicle</location>
        <location evidence="1">Secretory vesicle membrane</location>
        <topology evidence="1">Single-pass type I membrane protein</topology>
    </subcellularLocation>
    <subcellularLocation>
        <location evidence="12">Synapse</location>
    </subcellularLocation>
</comment>
<gene>
    <name evidence="18" type="primary">PTPRN</name>
</gene>
<keyword evidence="9" id="KW-0325">Glycoprotein</keyword>
<protein>
    <submittedName>
        <fullName evidence="18">Protein tyrosine phosphatase receptor type N</fullName>
    </submittedName>
</protein>
<dbReference type="RefSeq" id="XP_015145574.2">
    <property type="nucleotide sequence ID" value="XM_015290088.4"/>
</dbReference>
<dbReference type="InterPro" id="IPR021613">
    <property type="entry name" value="Receptor_IA-2_dom"/>
</dbReference>
<evidence type="ECO:0000313" key="18">
    <source>
        <dbReference type="Ensembl" id="ENSGALP00010030872.1"/>
    </source>
</evidence>
<reference evidence="18" key="2">
    <citation type="submission" date="2025-08" db="UniProtKB">
        <authorList>
            <consortium name="Ensembl"/>
        </authorList>
    </citation>
    <scope>IDENTIFICATION</scope>
    <source>
        <strain evidence="18">broiler</strain>
    </source>
</reference>
<dbReference type="GO" id="GO:1904692">
    <property type="term" value="P:positive regulation of type B pancreatic cell proliferation"/>
    <property type="evidence" value="ECO:0007669"/>
    <property type="project" value="Ensembl"/>
</dbReference>
<dbReference type="GO" id="GO:1990502">
    <property type="term" value="P:dense core granule maturation"/>
    <property type="evidence" value="ECO:0007669"/>
    <property type="project" value="Ensembl"/>
</dbReference>
<keyword evidence="7 14" id="KW-0472">Membrane</keyword>
<evidence type="ECO:0000256" key="5">
    <source>
        <dbReference type="ARBA" id="ARBA00022989"/>
    </source>
</evidence>
<dbReference type="SMART" id="SM01305">
    <property type="entry name" value="RESP18"/>
    <property type="match status" value="1"/>
</dbReference>
<evidence type="ECO:0000256" key="13">
    <source>
        <dbReference type="SAM" id="MobiDB-lite"/>
    </source>
</evidence>
<keyword evidence="2" id="KW-0597">Phosphoprotein</keyword>
<keyword evidence="3 14" id="KW-0812">Transmembrane</keyword>
<dbReference type="Gene3D" id="3.30.70.2470">
    <property type="entry name" value="Protein-tyrosine phosphatase receptor IA-2 ectodomain"/>
    <property type="match status" value="1"/>
</dbReference>
<feature type="signal peptide" evidence="15">
    <location>
        <begin position="1"/>
        <end position="28"/>
    </location>
</feature>
<accession>A0A8V0ZC67</accession>
<evidence type="ECO:0000256" key="14">
    <source>
        <dbReference type="SAM" id="Phobius"/>
    </source>
</evidence>
<dbReference type="InterPro" id="IPR029403">
    <property type="entry name" value="RESP18_dom"/>
</dbReference>
<dbReference type="SMART" id="SM00194">
    <property type="entry name" value="PTPc"/>
    <property type="match status" value="1"/>
</dbReference>
<feature type="region of interest" description="Disordered" evidence="13">
    <location>
        <begin position="104"/>
        <end position="154"/>
    </location>
</feature>
<evidence type="ECO:0000256" key="7">
    <source>
        <dbReference type="ARBA" id="ARBA00023136"/>
    </source>
</evidence>
<dbReference type="Ensembl" id="ENSGALT00010051755.1">
    <property type="protein sequence ID" value="ENSGALP00010030872.1"/>
    <property type="gene ID" value="ENSGALG00010021360.1"/>
</dbReference>
<evidence type="ECO:0000259" key="17">
    <source>
        <dbReference type="PROSITE" id="PS50056"/>
    </source>
</evidence>
<evidence type="ECO:0000256" key="12">
    <source>
        <dbReference type="ARBA" id="ARBA00034103"/>
    </source>
</evidence>
<dbReference type="GO" id="GO:0005634">
    <property type="term" value="C:nucleus"/>
    <property type="evidence" value="ECO:0007669"/>
    <property type="project" value="Ensembl"/>
</dbReference>
<dbReference type="Pfam" id="PF14948">
    <property type="entry name" value="RESP18"/>
    <property type="match status" value="1"/>
</dbReference>
<dbReference type="GeneTree" id="ENSGT00940000154095"/>
<dbReference type="GO" id="GO:0044389">
    <property type="term" value="F:ubiquitin-like protein ligase binding"/>
    <property type="evidence" value="ECO:0007669"/>
    <property type="project" value="Ensembl"/>
</dbReference>
<dbReference type="GO" id="GO:0004725">
    <property type="term" value="F:protein tyrosine phosphatase activity"/>
    <property type="evidence" value="ECO:0007669"/>
    <property type="project" value="InterPro"/>
</dbReference>
<dbReference type="PANTHER" id="PTHR46106:SF1">
    <property type="entry name" value="RECEPTOR-TYPE TYROSINE-PROTEIN PHOSPHATASE-LIKE N"/>
    <property type="match status" value="1"/>
</dbReference>
<dbReference type="Gene3D" id="3.90.190.10">
    <property type="entry name" value="Protein tyrosine phosphatase superfamily"/>
    <property type="match status" value="1"/>
</dbReference>
<dbReference type="Pfam" id="PF11548">
    <property type="entry name" value="Receptor_IA-2"/>
    <property type="match status" value="1"/>
</dbReference>
<dbReference type="Proteomes" id="UP000000539">
    <property type="component" value="Chromosome 7"/>
</dbReference>
<dbReference type="Pfam" id="PF00102">
    <property type="entry name" value="Y_phosphatase"/>
    <property type="match status" value="1"/>
</dbReference>
<dbReference type="FunCoup" id="A0A8V0ZC67">
    <property type="interactions" value="23"/>
</dbReference>
<dbReference type="GO" id="GO:0051046">
    <property type="term" value="P:regulation of secretion"/>
    <property type="evidence" value="ECO:0000318"/>
    <property type="project" value="GO_Central"/>
</dbReference>
<evidence type="ECO:0000256" key="9">
    <source>
        <dbReference type="ARBA" id="ARBA00023180"/>
    </source>
</evidence>
<reference evidence="18" key="3">
    <citation type="submission" date="2025-09" db="UniProtKB">
        <authorList>
            <consortium name="Ensembl"/>
        </authorList>
    </citation>
    <scope>IDENTIFICATION</scope>
    <source>
        <strain evidence="18">broiler</strain>
    </source>
</reference>
<evidence type="ECO:0000256" key="8">
    <source>
        <dbReference type="ARBA" id="ARBA00023170"/>
    </source>
</evidence>
<dbReference type="GO" id="GO:0035773">
    <property type="term" value="P:insulin secretion involved in cellular response to glucose stimulus"/>
    <property type="evidence" value="ECO:0000318"/>
    <property type="project" value="GO_Central"/>
</dbReference>
<dbReference type="KEGG" id="gga:424201"/>
<feature type="compositionally biased region" description="Basic and acidic residues" evidence="13">
    <location>
        <begin position="405"/>
        <end position="423"/>
    </location>
</feature>
<dbReference type="InterPro" id="IPR000387">
    <property type="entry name" value="Tyr_Pase_dom"/>
</dbReference>
<dbReference type="CDD" id="cd14609">
    <property type="entry name" value="R-PTP-N"/>
    <property type="match status" value="1"/>
</dbReference>
<dbReference type="OMA" id="AQTGFQI"/>
<feature type="domain" description="Tyrosine specific protein phosphatases" evidence="17">
    <location>
        <begin position="855"/>
        <end position="927"/>
    </location>
</feature>
<dbReference type="CTD" id="5798"/>
<dbReference type="SUPFAM" id="SSF52799">
    <property type="entry name" value="(Phosphotyrosine protein) phosphatases II"/>
    <property type="match status" value="1"/>
</dbReference>
<dbReference type="GO" id="GO:0000302">
    <property type="term" value="P:response to reactive oxygen species"/>
    <property type="evidence" value="ECO:0007669"/>
    <property type="project" value="Ensembl"/>
</dbReference>
<dbReference type="SMR" id="A0A8V0ZC67"/>
<feature type="compositionally biased region" description="Low complexity" evidence="13">
    <location>
        <begin position="619"/>
        <end position="644"/>
    </location>
</feature>
<dbReference type="FunFam" id="3.90.190.10:FF:000017">
    <property type="entry name" value="receptor-type tyrosine-protein phosphatase-like N isoform X2"/>
    <property type="match status" value="1"/>
</dbReference>
<feature type="compositionally biased region" description="Pro residues" evidence="13">
    <location>
        <begin position="365"/>
        <end position="376"/>
    </location>
</feature>
<dbReference type="PROSITE" id="PS00383">
    <property type="entry name" value="TYR_PHOSPHATASE_1"/>
    <property type="match status" value="1"/>
</dbReference>
<feature type="region of interest" description="Disordered" evidence="13">
    <location>
        <begin position="609"/>
        <end position="650"/>
    </location>
</feature>
<sequence length="946" mass="102878">MGRRLLRALLCLLLVAGRGLLRVGGATAAHGCLFDRRLCSPQEVCVQDGLFGQCQVGSVQDKPHFQVTSPVLQRLQDVLRHLMAQGLSWQDGITQYVISQEMERIPRLRPPPSLEPSPRDRSLPMRSSPRRTPLPMAPGLPAAQHLGQPPPLLPSGLAQRYLEHLLLPPPPQLGYEEALLHPYSYHKFGYQDTTHQLPGGSARQGPDAASLLVRGLYGAGPMPSYSGQPAAEGGHLFQDLGLLALPREKAAHVDPASTRPLHGVRLPGDYRDVGQRDQAAPVAARPSSAQTDASLKRLASLLASYGLGLPELSPQQLSSLSALLQLLQSSGAASPEAPTAKRLSAQQGAAGPQVSEGDMQHGEEPVPPSSAVPPPRVTASSAPAQGLGGRAATSPALQAQPQRGHGGDERMAVEKKSNTEAKDGGGAQRGTRPPDEYGYIITDQKPLGLAAGVRLLELLAKRVHLSTTSFINISVVGPALTFRVRHNAQNLSLADVANRAEQMKAELEAELGLKIVQTGVGERNEAAVYPRPSHFGDGFHSVLLTFIALACVAGASIAAAAAFCLRQHAKQREKERLAALGPEGAADTTFEYQELCRQHMATKSLFGRAEAPAAPAETSRVSSVSSQFSDAPQPSPSSHSSTPSWCEEPVQSNMDISTGHMILAYMEDHLRNRDRLAKEWQALCAYQAEPSVCSVAQSEANLKKNRNPDYVPYDHVRIKLKAESNPSRSDFINASPIIEHDPRMPAYIATQGPLSHTIADFWQMVWEHGCTVIVMLSPLAEDSVKQCDRYWPDEGSSLYHIYEVNLVSEHIWCEDFLVRSFYLKNVQSQETRTLTQFHFLSWPAEGIPATTRPLLDFRRKVNKCYRGRSCPIIVHCSDGAGRTGTYILVDMVLNRMAKGVKEIDIAATLEHIRDQRPGMVQTKDQFEFALTAVAEEVNAILKALPQ</sequence>
<proteinExistence type="inferred from homology"/>
<evidence type="ECO:0000256" key="10">
    <source>
        <dbReference type="ARBA" id="ARBA00023329"/>
    </source>
</evidence>
<dbReference type="PROSITE" id="PS50056">
    <property type="entry name" value="TYR_PHOSPHATASE_2"/>
    <property type="match status" value="1"/>
</dbReference>
<keyword evidence="19" id="KW-1185">Reference proteome</keyword>
<dbReference type="InterPro" id="IPR000242">
    <property type="entry name" value="PTP_cat"/>
</dbReference>
<keyword evidence="6" id="KW-0770">Synapse</keyword>
<evidence type="ECO:0000256" key="6">
    <source>
        <dbReference type="ARBA" id="ARBA00023018"/>
    </source>
</evidence>
<dbReference type="InterPro" id="IPR016130">
    <property type="entry name" value="Tyr_Pase_AS"/>
</dbReference>
<dbReference type="SMART" id="SM00404">
    <property type="entry name" value="PTPc_motif"/>
    <property type="match status" value="1"/>
</dbReference>
<evidence type="ECO:0000256" key="3">
    <source>
        <dbReference type="ARBA" id="ARBA00022692"/>
    </source>
</evidence>
<dbReference type="GeneID" id="424201"/>
<comment type="similarity">
    <text evidence="11">Belongs to the protein-tyrosine phosphatase family. Receptor class 8 subfamily.</text>
</comment>
<dbReference type="InterPro" id="IPR003595">
    <property type="entry name" value="Tyr_Pase_cat"/>
</dbReference>
<dbReference type="GO" id="GO:0030658">
    <property type="term" value="C:transport vesicle membrane"/>
    <property type="evidence" value="ECO:0007669"/>
    <property type="project" value="UniProtKB-SubCell"/>
</dbReference>
<feature type="domain" description="Tyrosine-protein phosphatase" evidence="16">
    <location>
        <begin position="676"/>
        <end position="936"/>
    </location>
</feature>